<sequence length="48" mass="5436">MEMFSADDSEQWDIIKETIDASDYYVIIIGHKYGSVSKDGISYTENGI</sequence>
<evidence type="ECO:0000313" key="3">
    <source>
        <dbReference type="Proteomes" id="UP000282086"/>
    </source>
</evidence>
<evidence type="ECO:0000313" key="2">
    <source>
        <dbReference type="EMBL" id="VDZ96812.1"/>
    </source>
</evidence>
<reference evidence="2 3" key="1">
    <citation type="submission" date="2018-12" db="EMBL/GenBank/DDBJ databases">
        <authorList>
            <consortium name="Pathogen Informatics"/>
        </authorList>
    </citation>
    <scope>NUCLEOTIDE SEQUENCE [LARGE SCALE GENOMIC DNA]</scope>
    <source>
        <strain evidence="2 3">NCTC129</strain>
    </source>
</reference>
<evidence type="ECO:0000259" key="1">
    <source>
        <dbReference type="Pfam" id="PF13271"/>
    </source>
</evidence>
<dbReference type="AlphaFoldDB" id="A0A447N0M9"/>
<dbReference type="EMBL" id="LR134140">
    <property type="protein sequence ID" value="VDZ96812.1"/>
    <property type="molecule type" value="Genomic_DNA"/>
</dbReference>
<protein>
    <recommendedName>
        <fullName evidence="1">DUF4062 domain-containing protein</fullName>
    </recommendedName>
</protein>
<dbReference type="Proteomes" id="UP000282086">
    <property type="component" value="Chromosome"/>
</dbReference>
<organism evidence="2 3">
    <name type="scientific">Salmonella enterica I</name>
    <dbReference type="NCBI Taxonomy" id="59201"/>
    <lineage>
        <taxon>Bacteria</taxon>
        <taxon>Pseudomonadati</taxon>
        <taxon>Pseudomonadota</taxon>
        <taxon>Gammaproteobacteria</taxon>
        <taxon>Enterobacterales</taxon>
        <taxon>Enterobacteriaceae</taxon>
        <taxon>Salmonella</taxon>
    </lineage>
</organism>
<proteinExistence type="predicted"/>
<name>A0A447N0M9_SALET</name>
<feature type="domain" description="DUF4062" evidence="1">
    <location>
        <begin position="1"/>
        <end position="46"/>
    </location>
</feature>
<accession>A0A447N0M9</accession>
<dbReference type="Pfam" id="PF13271">
    <property type="entry name" value="DUF4062"/>
    <property type="match status" value="1"/>
</dbReference>
<dbReference type="InterPro" id="IPR025139">
    <property type="entry name" value="DUF4062"/>
</dbReference>
<gene>
    <name evidence="2" type="ORF">NCTC129_02998</name>
</gene>